<dbReference type="AlphaFoldDB" id="A0A814APE9"/>
<dbReference type="GO" id="GO:0006032">
    <property type="term" value="P:chitin catabolic process"/>
    <property type="evidence" value="ECO:0007669"/>
    <property type="project" value="InterPro"/>
</dbReference>
<feature type="domain" description="Glycoside hydrolase family 19 catalytic" evidence="2">
    <location>
        <begin position="125"/>
        <end position="178"/>
    </location>
</feature>
<dbReference type="SUPFAM" id="SSF53955">
    <property type="entry name" value="Lysozyme-like"/>
    <property type="match status" value="1"/>
</dbReference>
<dbReference type="InterPro" id="IPR000726">
    <property type="entry name" value="Glyco_hydro_19_cat"/>
</dbReference>
<reference evidence="3" key="1">
    <citation type="submission" date="2021-02" db="EMBL/GenBank/DDBJ databases">
        <authorList>
            <person name="Nowell W R."/>
        </authorList>
    </citation>
    <scope>NUCLEOTIDE SEQUENCE</scope>
    <source>
        <strain evidence="3">Ploen Becks lab</strain>
    </source>
</reference>
<evidence type="ECO:0000256" key="1">
    <source>
        <dbReference type="SAM" id="SignalP"/>
    </source>
</evidence>
<dbReference type="GO" id="GO:0016998">
    <property type="term" value="P:cell wall macromolecule catabolic process"/>
    <property type="evidence" value="ECO:0007669"/>
    <property type="project" value="InterPro"/>
</dbReference>
<dbReference type="OrthoDB" id="5985073at2759"/>
<keyword evidence="4" id="KW-1185">Reference proteome</keyword>
<evidence type="ECO:0000313" key="3">
    <source>
        <dbReference type="EMBL" id="CAF0917121.1"/>
    </source>
</evidence>
<name>A0A814APE9_9BILA</name>
<accession>A0A814APE9</accession>
<dbReference type="Pfam" id="PF00182">
    <property type="entry name" value="Glyco_hydro_19"/>
    <property type="match status" value="1"/>
</dbReference>
<dbReference type="EMBL" id="CAJNOC010002178">
    <property type="protein sequence ID" value="CAF0917121.1"/>
    <property type="molecule type" value="Genomic_DNA"/>
</dbReference>
<gene>
    <name evidence="3" type="ORF">OXX778_LOCUS12208</name>
</gene>
<evidence type="ECO:0000313" key="4">
    <source>
        <dbReference type="Proteomes" id="UP000663879"/>
    </source>
</evidence>
<feature type="chain" id="PRO_5032368763" description="Glycoside hydrolase family 19 catalytic domain-containing protein" evidence="1">
    <location>
        <begin position="23"/>
        <end position="311"/>
    </location>
</feature>
<sequence length="311" mass="34974">MKFKLLQVVAMLNFYIIPLISAQKCKNQYGKNKYDGECMEVSACTGAALISNCPGVNRVCCIADNKPSSFEYTLLKKSIFLKTFGNTTRNNVIYHYLVESIQASQKNTEYKLAAYISQLAGETKTFEQLEGRGGIYLKGKKNYELAQTALKIDLVNNPEKAAFPSVAFKIAAWIWLNNVELINQTSQSPIKGPLNDLIDGTYLNYALLTNYLTYDPKSFLTRLEINDMMLKALNFRPLKKSRGLECMLDGQLGYSVPICHAQQKAFYCGCDGDFDKKESCNYGLLKNGKCLNPSFVRCCVENYSNNIDLVI</sequence>
<proteinExistence type="predicted"/>
<dbReference type="Proteomes" id="UP000663879">
    <property type="component" value="Unassembled WGS sequence"/>
</dbReference>
<comment type="caution">
    <text evidence="3">The sequence shown here is derived from an EMBL/GenBank/DDBJ whole genome shotgun (WGS) entry which is preliminary data.</text>
</comment>
<organism evidence="3 4">
    <name type="scientific">Brachionus calyciflorus</name>
    <dbReference type="NCBI Taxonomy" id="104777"/>
    <lineage>
        <taxon>Eukaryota</taxon>
        <taxon>Metazoa</taxon>
        <taxon>Spiralia</taxon>
        <taxon>Gnathifera</taxon>
        <taxon>Rotifera</taxon>
        <taxon>Eurotatoria</taxon>
        <taxon>Monogononta</taxon>
        <taxon>Pseudotrocha</taxon>
        <taxon>Ploima</taxon>
        <taxon>Brachionidae</taxon>
        <taxon>Brachionus</taxon>
    </lineage>
</organism>
<protein>
    <recommendedName>
        <fullName evidence="2">Glycoside hydrolase family 19 catalytic domain-containing protein</fullName>
    </recommendedName>
</protein>
<feature type="signal peptide" evidence="1">
    <location>
        <begin position="1"/>
        <end position="22"/>
    </location>
</feature>
<dbReference type="Gene3D" id="1.10.530.10">
    <property type="match status" value="1"/>
</dbReference>
<dbReference type="InterPro" id="IPR023346">
    <property type="entry name" value="Lysozyme-like_dom_sf"/>
</dbReference>
<evidence type="ECO:0000259" key="2">
    <source>
        <dbReference type="Pfam" id="PF00182"/>
    </source>
</evidence>
<keyword evidence="1" id="KW-0732">Signal</keyword>
<dbReference type="GO" id="GO:0004568">
    <property type="term" value="F:chitinase activity"/>
    <property type="evidence" value="ECO:0007669"/>
    <property type="project" value="InterPro"/>
</dbReference>